<protein>
    <submittedName>
        <fullName evidence="2">Uncharacterized protein</fullName>
    </submittedName>
</protein>
<organism evidence="2 3">
    <name type="scientific">Jezberella montanilacus</name>
    <dbReference type="NCBI Taxonomy" id="323426"/>
    <lineage>
        <taxon>Bacteria</taxon>
        <taxon>Pseudomonadati</taxon>
        <taxon>Pseudomonadota</taxon>
        <taxon>Betaproteobacteria</taxon>
        <taxon>Burkholderiales</taxon>
        <taxon>Alcaligenaceae</taxon>
        <taxon>Jezberella</taxon>
    </lineage>
</organism>
<evidence type="ECO:0000313" key="2">
    <source>
        <dbReference type="EMBL" id="PRY97945.1"/>
    </source>
</evidence>
<dbReference type="EMBL" id="PVTV01000013">
    <property type="protein sequence ID" value="PRY97945.1"/>
    <property type="molecule type" value="Genomic_DNA"/>
</dbReference>
<sequence length="273" mass="30652">MQRPYQANQKTISVSLQSFFQGLTTVFLALWLSTSYAVLQDEIQVYDDEINAKGEYSLELHVNSTPSGLTSQSYPGEVMNHGNTRITPEFAYGLGHDLELGLYVNSVMVGTQWNYAGFKGRLKWLPIQEKKGDGFFAGVNFELSNTLYQYEQSQYSGEARFIIGKHFDEWLVVVNPIFDFSFSQPYTNQNPMFNLASRVSREITEGFSLGVEYYSNLGSLNYPVNLQTTGQTLFAVAYVDAGPVPFQFGIGRGLNSSTDSWTVKAIFSVPIDF</sequence>
<evidence type="ECO:0000256" key="1">
    <source>
        <dbReference type="SAM" id="Phobius"/>
    </source>
</evidence>
<keyword evidence="3" id="KW-1185">Reference proteome</keyword>
<dbReference type="RefSeq" id="WP_106227520.1">
    <property type="nucleotide sequence ID" value="NZ_PVTV01000013.1"/>
</dbReference>
<evidence type="ECO:0000313" key="3">
    <source>
        <dbReference type="Proteomes" id="UP000238308"/>
    </source>
</evidence>
<name>A0A2T0XG97_9BURK</name>
<keyword evidence="1" id="KW-0472">Membrane</keyword>
<dbReference type="AlphaFoldDB" id="A0A2T0XG97"/>
<gene>
    <name evidence="2" type="ORF">BCM14_1658</name>
</gene>
<keyword evidence="1" id="KW-0812">Transmembrane</keyword>
<proteinExistence type="predicted"/>
<dbReference type="OrthoDB" id="5948508at2"/>
<feature type="transmembrane region" description="Helical" evidence="1">
    <location>
        <begin position="12"/>
        <end position="32"/>
    </location>
</feature>
<accession>A0A2T0XG97</accession>
<reference evidence="2 3" key="1">
    <citation type="submission" date="2018-03" db="EMBL/GenBank/DDBJ databases">
        <title>Genomic Encyclopedia of Type Strains, Phase III (KMG-III): the genomes of soil and plant-associated and newly described type strains.</title>
        <authorList>
            <person name="Whitman W."/>
        </authorList>
    </citation>
    <scope>NUCLEOTIDE SEQUENCE [LARGE SCALE GENOMIC DNA]</scope>
    <source>
        <strain evidence="2 3">MWH-P2sevCIIIb</strain>
    </source>
</reference>
<comment type="caution">
    <text evidence="2">The sequence shown here is derived from an EMBL/GenBank/DDBJ whole genome shotgun (WGS) entry which is preliminary data.</text>
</comment>
<dbReference type="Proteomes" id="UP000238308">
    <property type="component" value="Unassembled WGS sequence"/>
</dbReference>
<keyword evidence="1" id="KW-1133">Transmembrane helix</keyword>